<organism evidence="1 2">
    <name type="scientific">uncultured phage cr130_1</name>
    <dbReference type="NCBI Taxonomy" id="2772092"/>
    <lineage>
        <taxon>Viruses</taxon>
        <taxon>Duplodnaviria</taxon>
        <taxon>Heunggongvirae</taxon>
        <taxon>Uroviricota</taxon>
        <taxon>Caudoviricetes</taxon>
        <taxon>Crassvirales</taxon>
        <taxon>Suoliviridae</taxon>
        <taxon>Oafivirinae</taxon>
        <taxon>Chuhaivirus</taxon>
        <taxon>Chuhaivirus simiae</taxon>
    </lineage>
</organism>
<dbReference type="EMBL" id="MT774408">
    <property type="protein sequence ID" value="QOR57624.1"/>
    <property type="molecule type" value="Genomic_DNA"/>
</dbReference>
<evidence type="ECO:0000313" key="1">
    <source>
        <dbReference type="EMBL" id="QOR57624.1"/>
    </source>
</evidence>
<dbReference type="GeneID" id="65131777"/>
<dbReference type="RefSeq" id="YP_010113264.1">
    <property type="nucleotide sequence ID" value="NC_055901.1"/>
</dbReference>
<dbReference type="KEGG" id="vg:65131777"/>
<name>A0A7M1RU19_9CAUD</name>
<sequence>MSQFEKIIIPLIEPKLKPIDFTDKTGFIGCYTFDPDRPSFDKEFFIVFNNDIRNEYTKDLSVRLSHSLNIKNTYIKRVNNIPYYVYSFYVKPELKKYYNGILDLTASHKIKVANFWSPSDKLVNNLLSNTILHTTVDHDMPLTDYQQSYKDKISLIIKKGDSLK</sequence>
<proteinExistence type="predicted"/>
<keyword evidence="2" id="KW-1185">Reference proteome</keyword>
<evidence type="ECO:0000313" key="2">
    <source>
        <dbReference type="Proteomes" id="UP000594028"/>
    </source>
</evidence>
<dbReference type="Proteomes" id="UP000594028">
    <property type="component" value="Segment"/>
</dbReference>
<accession>A0A7M1RU19</accession>
<reference evidence="1 2" key="1">
    <citation type="submission" date="2020-07" db="EMBL/GenBank/DDBJ databases">
        <title>Taxonomic proposal: Crassvirales, a new order of highly abundant and diverse bacterial viruses.</title>
        <authorList>
            <person name="Shkoporov A.N."/>
            <person name="Stockdale S.R."/>
            <person name="Guerin E."/>
            <person name="Ross R.P."/>
            <person name="Hill C."/>
        </authorList>
    </citation>
    <scope>NUCLEOTIDE SEQUENCE [LARGE SCALE GENOMIC DNA]</scope>
</reference>
<protein>
    <submittedName>
        <fullName evidence="1">Uncharacterized protein</fullName>
    </submittedName>
</protein>